<dbReference type="AlphaFoldDB" id="A0A1I5HDB3"/>
<keyword evidence="3" id="KW-1185">Reference proteome</keyword>
<evidence type="ECO:0000313" key="2">
    <source>
        <dbReference type="EMBL" id="SFO46207.1"/>
    </source>
</evidence>
<reference evidence="2 3" key="1">
    <citation type="submission" date="2016-10" db="EMBL/GenBank/DDBJ databases">
        <authorList>
            <person name="de Groot N.N."/>
        </authorList>
    </citation>
    <scope>NUCLEOTIDE SEQUENCE [LARGE SCALE GENOMIC DNA]</scope>
    <source>
        <strain evidence="2 3">DSM 1283</strain>
    </source>
</reference>
<keyword evidence="1" id="KW-0732">Signal</keyword>
<dbReference type="Proteomes" id="UP000198806">
    <property type="component" value="Unassembled WGS sequence"/>
</dbReference>
<dbReference type="PROSITE" id="PS51257">
    <property type="entry name" value="PROKAR_LIPOPROTEIN"/>
    <property type="match status" value="1"/>
</dbReference>
<name>A0A1I5HDB3_9FIRM</name>
<gene>
    <name evidence="2" type="ORF">SAMN04489757_12845</name>
</gene>
<evidence type="ECO:0008006" key="4">
    <source>
        <dbReference type="Google" id="ProtNLM"/>
    </source>
</evidence>
<feature type="signal peptide" evidence="1">
    <location>
        <begin position="1"/>
        <end position="26"/>
    </location>
</feature>
<protein>
    <recommendedName>
        <fullName evidence="4">Lipoprotein</fullName>
    </recommendedName>
</protein>
<proteinExistence type="predicted"/>
<evidence type="ECO:0000313" key="3">
    <source>
        <dbReference type="Proteomes" id="UP000198806"/>
    </source>
</evidence>
<sequence>MNKIRYQVLPLILTIALSACSFSVSAARHQDTRTPDFIFSSNEDADIALKIKDMNTGREDQLETQITYTDKTLEITGLEPFSLEKLQNGTTGLEIYYNLMDSHTEEKPIDSYGKIENREDISDIGEVILTLSEDEPYWRICNENGSWGIGIRGIGIPEVIYQLLPENVNSLKGINYRGIQTEKNLRSNNNYKSKIVLIQQTPVDKTNSISLRDLQLPADIIRQITANNNYQSNLEIMANYTFKIKVPSKDINTDLNKGNSLWIKGKVTIRYAVDVKHDILIK</sequence>
<organism evidence="2 3">
    <name type="scientific">Anaerocolumna aminovalerica</name>
    <dbReference type="NCBI Taxonomy" id="1527"/>
    <lineage>
        <taxon>Bacteria</taxon>
        <taxon>Bacillati</taxon>
        <taxon>Bacillota</taxon>
        <taxon>Clostridia</taxon>
        <taxon>Lachnospirales</taxon>
        <taxon>Lachnospiraceae</taxon>
        <taxon>Anaerocolumna</taxon>
    </lineage>
</organism>
<dbReference type="EMBL" id="FOWD01000028">
    <property type="protein sequence ID" value="SFO46207.1"/>
    <property type="molecule type" value="Genomic_DNA"/>
</dbReference>
<feature type="chain" id="PRO_5011756802" description="Lipoprotein" evidence="1">
    <location>
        <begin position="27"/>
        <end position="282"/>
    </location>
</feature>
<evidence type="ECO:0000256" key="1">
    <source>
        <dbReference type="SAM" id="SignalP"/>
    </source>
</evidence>
<dbReference type="RefSeq" id="WP_091687602.1">
    <property type="nucleotide sequence ID" value="NZ_BAABFM010000011.1"/>
</dbReference>
<accession>A0A1I5HDB3</accession>